<evidence type="ECO:0000313" key="11">
    <source>
        <dbReference type="Proteomes" id="UP000239907"/>
    </source>
</evidence>
<dbReference type="GO" id="GO:0006817">
    <property type="term" value="P:phosphate ion transport"/>
    <property type="evidence" value="ECO:0007669"/>
    <property type="project" value="UniProtKB-KW"/>
</dbReference>
<dbReference type="FunFam" id="1.20.58.220:FF:000004">
    <property type="entry name" value="Phosphate-specific transport system accessory protein PhoU"/>
    <property type="match status" value="1"/>
</dbReference>
<keyword evidence="5 8" id="KW-0963">Cytoplasm</keyword>
<evidence type="ECO:0000256" key="1">
    <source>
        <dbReference type="ARBA" id="ARBA00004496"/>
    </source>
</evidence>
<keyword evidence="4 8" id="KW-0813">Transport</keyword>
<sequence length="227" mass="25205">MHTGGHILSEFDSALKAFKEKTINIGCLAQQNLEGSLQGLFDRNTELCNKVIADDEDVDQLEISIDDDGFIIMSKYRPFASDLRVVVASMKITNVIERISDHAVSIAKRSRKLIRSPELPEVSLIEPIFKHANSMLTDALTAYSDGNQDLALSVISADVELNKLHKKATKQLTKCLEGEAAAHKSYLHLVFISRWLERVGDLAVNIAEDVVYMETATDIRHGGELPE</sequence>
<accession>A0A2S7U0Q9</accession>
<dbReference type="InterPro" id="IPR038078">
    <property type="entry name" value="PhoU-like_sf"/>
</dbReference>
<dbReference type="GO" id="GO:0030643">
    <property type="term" value="P:intracellular phosphate ion homeostasis"/>
    <property type="evidence" value="ECO:0007669"/>
    <property type="project" value="InterPro"/>
</dbReference>
<dbReference type="AlphaFoldDB" id="A0A2S7U0Q9"/>
<evidence type="ECO:0000313" key="10">
    <source>
        <dbReference type="EMBL" id="PQJ27912.1"/>
    </source>
</evidence>
<organism evidence="10 11">
    <name type="scientific">Rubritalea profundi</name>
    <dbReference type="NCBI Taxonomy" id="1658618"/>
    <lineage>
        <taxon>Bacteria</taxon>
        <taxon>Pseudomonadati</taxon>
        <taxon>Verrucomicrobiota</taxon>
        <taxon>Verrucomicrobiia</taxon>
        <taxon>Verrucomicrobiales</taxon>
        <taxon>Rubritaleaceae</taxon>
        <taxon>Rubritalea</taxon>
    </lineage>
</organism>
<dbReference type="GO" id="GO:0005737">
    <property type="term" value="C:cytoplasm"/>
    <property type="evidence" value="ECO:0007669"/>
    <property type="project" value="UniProtKB-SubCell"/>
</dbReference>
<comment type="similarity">
    <text evidence="2 8">Belongs to the PhoU family.</text>
</comment>
<dbReference type="Gene3D" id="1.20.58.220">
    <property type="entry name" value="Phosphate transport system protein phou homolog 2, domain 2"/>
    <property type="match status" value="1"/>
</dbReference>
<evidence type="ECO:0000256" key="7">
    <source>
        <dbReference type="ARBA" id="ARBA00056181"/>
    </source>
</evidence>
<dbReference type="PANTHER" id="PTHR42930:SF3">
    <property type="entry name" value="PHOSPHATE-SPECIFIC TRANSPORT SYSTEM ACCESSORY PROTEIN PHOU"/>
    <property type="match status" value="1"/>
</dbReference>
<evidence type="ECO:0000256" key="6">
    <source>
        <dbReference type="ARBA" id="ARBA00022592"/>
    </source>
</evidence>
<feature type="domain" description="PhoU" evidence="9">
    <location>
        <begin position="129"/>
        <end position="210"/>
    </location>
</feature>
<evidence type="ECO:0000256" key="5">
    <source>
        <dbReference type="ARBA" id="ARBA00022490"/>
    </source>
</evidence>
<comment type="subunit">
    <text evidence="3 8">Homodimer.</text>
</comment>
<proteinExistence type="inferred from homology"/>
<keyword evidence="11" id="KW-1185">Reference proteome</keyword>
<dbReference type="NCBIfam" id="TIGR02135">
    <property type="entry name" value="phoU_full"/>
    <property type="match status" value="1"/>
</dbReference>
<keyword evidence="6 8" id="KW-0592">Phosphate transport</keyword>
<name>A0A2S7U0Q9_9BACT</name>
<dbReference type="InterPro" id="IPR028366">
    <property type="entry name" value="PhoU"/>
</dbReference>
<evidence type="ECO:0000256" key="2">
    <source>
        <dbReference type="ARBA" id="ARBA00008107"/>
    </source>
</evidence>
<evidence type="ECO:0000256" key="3">
    <source>
        <dbReference type="ARBA" id="ARBA00011738"/>
    </source>
</evidence>
<evidence type="ECO:0000256" key="4">
    <source>
        <dbReference type="ARBA" id="ARBA00022448"/>
    </source>
</evidence>
<evidence type="ECO:0000256" key="8">
    <source>
        <dbReference type="PIRNR" id="PIRNR003107"/>
    </source>
</evidence>
<evidence type="ECO:0000259" key="9">
    <source>
        <dbReference type="Pfam" id="PF01895"/>
    </source>
</evidence>
<dbReference type="EMBL" id="MQWA01000001">
    <property type="protein sequence ID" value="PQJ27912.1"/>
    <property type="molecule type" value="Genomic_DNA"/>
</dbReference>
<dbReference type="RefSeq" id="WP_105042407.1">
    <property type="nucleotide sequence ID" value="NZ_MQWA01000001.1"/>
</dbReference>
<dbReference type="GO" id="GO:0045936">
    <property type="term" value="P:negative regulation of phosphate metabolic process"/>
    <property type="evidence" value="ECO:0007669"/>
    <property type="project" value="InterPro"/>
</dbReference>
<dbReference type="SUPFAM" id="SSF109755">
    <property type="entry name" value="PhoU-like"/>
    <property type="match status" value="1"/>
</dbReference>
<reference evidence="10 11" key="1">
    <citation type="submission" date="2016-12" db="EMBL/GenBank/DDBJ databases">
        <title>Study of bacterial adaptation to deep sea.</title>
        <authorList>
            <person name="Song J."/>
            <person name="Yoshizawa S."/>
            <person name="Kogure K."/>
        </authorList>
    </citation>
    <scope>NUCLEOTIDE SEQUENCE [LARGE SCALE GENOMIC DNA]</scope>
    <source>
        <strain evidence="10 11">SAORIC-165</strain>
    </source>
</reference>
<dbReference type="Proteomes" id="UP000239907">
    <property type="component" value="Unassembled WGS sequence"/>
</dbReference>
<comment type="function">
    <text evidence="7 8">Plays a role in the regulation of phosphate uptake.</text>
</comment>
<gene>
    <name evidence="10" type="ORF">BSZ32_04960</name>
</gene>
<dbReference type="PANTHER" id="PTHR42930">
    <property type="entry name" value="PHOSPHATE-SPECIFIC TRANSPORT SYSTEM ACCESSORY PROTEIN PHOU"/>
    <property type="match status" value="1"/>
</dbReference>
<protein>
    <recommendedName>
        <fullName evidence="8">Phosphate-specific transport system accessory protein PhoU</fullName>
    </recommendedName>
</protein>
<dbReference type="InterPro" id="IPR026022">
    <property type="entry name" value="PhoU_dom"/>
</dbReference>
<dbReference type="OrthoDB" id="9814256at2"/>
<feature type="domain" description="PhoU" evidence="9">
    <location>
        <begin position="28"/>
        <end position="109"/>
    </location>
</feature>
<dbReference type="PIRSF" id="PIRSF003107">
    <property type="entry name" value="PhoU"/>
    <property type="match status" value="1"/>
</dbReference>
<comment type="caution">
    <text evidence="10">The sequence shown here is derived from an EMBL/GenBank/DDBJ whole genome shotgun (WGS) entry which is preliminary data.</text>
</comment>
<comment type="subcellular location">
    <subcellularLocation>
        <location evidence="1 8">Cytoplasm</location>
    </subcellularLocation>
</comment>
<dbReference type="Pfam" id="PF01895">
    <property type="entry name" value="PhoU"/>
    <property type="match status" value="2"/>
</dbReference>